<protein>
    <submittedName>
        <fullName evidence="2">Uncharacterized protein</fullName>
    </submittedName>
</protein>
<feature type="compositionally biased region" description="Basic and acidic residues" evidence="1">
    <location>
        <begin position="26"/>
        <end position="39"/>
    </location>
</feature>
<dbReference type="Proteomes" id="UP000077098">
    <property type="component" value="Unassembled WGS sequence"/>
</dbReference>
<dbReference type="AlphaFoldDB" id="A0A176WY92"/>
<reference evidence="2 3" key="1">
    <citation type="submission" date="2016-05" db="EMBL/GenBank/DDBJ databases">
        <authorList>
            <person name="Lavstsen T."/>
            <person name="Jespersen J.S."/>
        </authorList>
    </citation>
    <scope>NUCLEOTIDE SEQUENCE [LARGE SCALE GENOMIC DNA]</scope>
    <source>
        <strain evidence="2 3">KCJ1736</strain>
    </source>
</reference>
<evidence type="ECO:0000313" key="2">
    <source>
        <dbReference type="EMBL" id="OAE37537.1"/>
    </source>
</evidence>
<evidence type="ECO:0000313" key="3">
    <source>
        <dbReference type="Proteomes" id="UP000077098"/>
    </source>
</evidence>
<name>A0A176WY92_AGRTU</name>
<evidence type="ECO:0000256" key="1">
    <source>
        <dbReference type="SAM" id="MobiDB-lite"/>
    </source>
</evidence>
<feature type="region of interest" description="Disordered" evidence="1">
    <location>
        <begin position="81"/>
        <end position="111"/>
    </location>
</feature>
<gene>
    <name evidence="2" type="ORF">A7J57_08110</name>
</gene>
<sequence length="111" mass="12305">MKAAKGKKTDEWQAQTFFDAAAQPEVSKRQGEDDADRAGEQAMRPLPPEDRFELVKRHALVDFLILGDALVELEFLFPLGDGKRRNGAVDRLPLGDGQAGFGEPRRPADEN</sequence>
<feature type="region of interest" description="Disordered" evidence="1">
    <location>
        <begin position="1"/>
        <end position="46"/>
    </location>
</feature>
<dbReference type="EMBL" id="LXPS01000039">
    <property type="protein sequence ID" value="OAE37537.1"/>
    <property type="molecule type" value="Genomic_DNA"/>
</dbReference>
<comment type="caution">
    <text evidence="2">The sequence shown here is derived from an EMBL/GenBank/DDBJ whole genome shotgun (WGS) entry which is preliminary data.</text>
</comment>
<accession>A0A176WY92</accession>
<organism evidence="2 3">
    <name type="scientific">Agrobacterium tumefaciens</name>
    <dbReference type="NCBI Taxonomy" id="358"/>
    <lineage>
        <taxon>Bacteria</taxon>
        <taxon>Pseudomonadati</taxon>
        <taxon>Pseudomonadota</taxon>
        <taxon>Alphaproteobacteria</taxon>
        <taxon>Hyphomicrobiales</taxon>
        <taxon>Rhizobiaceae</taxon>
        <taxon>Rhizobium/Agrobacterium group</taxon>
        <taxon>Agrobacterium</taxon>
        <taxon>Agrobacterium tumefaciens complex</taxon>
    </lineage>
</organism>
<proteinExistence type="predicted"/>